<accession>A0A803LIM7</accession>
<dbReference type="EnsemblPlants" id="AUR62013824-RA">
    <property type="protein sequence ID" value="AUR62013824-RA:cds"/>
    <property type="gene ID" value="AUR62013824"/>
</dbReference>
<evidence type="ECO:0000259" key="3">
    <source>
        <dbReference type="Pfam" id="PF13456"/>
    </source>
</evidence>
<dbReference type="InterPro" id="IPR036397">
    <property type="entry name" value="RNaseH_sf"/>
</dbReference>
<feature type="coiled-coil region" evidence="1">
    <location>
        <begin position="11"/>
        <end position="59"/>
    </location>
</feature>
<dbReference type="AlphaFoldDB" id="A0A803LIM7"/>
<protein>
    <recommendedName>
        <fullName evidence="3">RNase H type-1 domain-containing protein</fullName>
    </recommendedName>
</protein>
<dbReference type="InterPro" id="IPR002156">
    <property type="entry name" value="RNaseH_domain"/>
</dbReference>
<evidence type="ECO:0000256" key="1">
    <source>
        <dbReference type="SAM" id="Coils"/>
    </source>
</evidence>
<dbReference type="Gramene" id="AUR62013824-RA">
    <property type="protein sequence ID" value="AUR62013824-RA:cds"/>
    <property type="gene ID" value="AUR62013824"/>
</dbReference>
<dbReference type="GO" id="GO:0004523">
    <property type="term" value="F:RNA-DNA hybrid ribonuclease activity"/>
    <property type="evidence" value="ECO:0007669"/>
    <property type="project" value="InterPro"/>
</dbReference>
<dbReference type="PANTHER" id="PTHR48475:SF2">
    <property type="entry name" value="RIBONUCLEASE H"/>
    <property type="match status" value="1"/>
</dbReference>
<proteinExistence type="predicted"/>
<keyword evidence="5" id="KW-1185">Reference proteome</keyword>
<dbReference type="PANTHER" id="PTHR48475">
    <property type="entry name" value="RIBONUCLEASE H"/>
    <property type="match status" value="1"/>
</dbReference>
<keyword evidence="1" id="KW-0175">Coiled coil</keyword>
<feature type="compositionally biased region" description="Polar residues" evidence="2">
    <location>
        <begin position="270"/>
        <end position="280"/>
    </location>
</feature>
<evidence type="ECO:0000313" key="4">
    <source>
        <dbReference type="EnsemblPlants" id="AUR62013824-RA:cds"/>
    </source>
</evidence>
<dbReference type="Pfam" id="PF13456">
    <property type="entry name" value="RVT_3"/>
    <property type="match status" value="1"/>
</dbReference>
<dbReference type="Proteomes" id="UP000596660">
    <property type="component" value="Unplaced"/>
</dbReference>
<evidence type="ECO:0000256" key="2">
    <source>
        <dbReference type="SAM" id="MobiDB-lite"/>
    </source>
</evidence>
<feature type="region of interest" description="Disordered" evidence="2">
    <location>
        <begin position="270"/>
        <end position="302"/>
    </location>
</feature>
<name>A0A803LIM7_CHEQI</name>
<reference evidence="4" key="2">
    <citation type="submission" date="2021-03" db="UniProtKB">
        <authorList>
            <consortium name="EnsemblPlants"/>
        </authorList>
    </citation>
    <scope>IDENTIFICATION</scope>
</reference>
<dbReference type="Gene3D" id="3.30.420.10">
    <property type="entry name" value="Ribonuclease H-like superfamily/Ribonuclease H"/>
    <property type="match status" value="1"/>
</dbReference>
<dbReference type="GO" id="GO:0003676">
    <property type="term" value="F:nucleic acid binding"/>
    <property type="evidence" value="ECO:0007669"/>
    <property type="project" value="InterPro"/>
</dbReference>
<feature type="region of interest" description="Disordered" evidence="2">
    <location>
        <begin position="74"/>
        <end position="113"/>
    </location>
</feature>
<organism evidence="4 5">
    <name type="scientific">Chenopodium quinoa</name>
    <name type="common">Quinoa</name>
    <dbReference type="NCBI Taxonomy" id="63459"/>
    <lineage>
        <taxon>Eukaryota</taxon>
        <taxon>Viridiplantae</taxon>
        <taxon>Streptophyta</taxon>
        <taxon>Embryophyta</taxon>
        <taxon>Tracheophyta</taxon>
        <taxon>Spermatophyta</taxon>
        <taxon>Magnoliopsida</taxon>
        <taxon>eudicotyledons</taxon>
        <taxon>Gunneridae</taxon>
        <taxon>Pentapetalae</taxon>
        <taxon>Caryophyllales</taxon>
        <taxon>Chenopodiaceae</taxon>
        <taxon>Chenopodioideae</taxon>
        <taxon>Atripliceae</taxon>
        <taxon>Chenopodium</taxon>
    </lineage>
</organism>
<reference evidence="4" key="1">
    <citation type="journal article" date="2017" name="Nature">
        <title>The genome of Chenopodium quinoa.</title>
        <authorList>
            <person name="Jarvis D.E."/>
            <person name="Ho Y.S."/>
            <person name="Lightfoot D.J."/>
            <person name="Schmoeckel S.M."/>
            <person name="Li B."/>
            <person name="Borm T.J.A."/>
            <person name="Ohyanagi H."/>
            <person name="Mineta K."/>
            <person name="Michell C.T."/>
            <person name="Saber N."/>
            <person name="Kharbatia N.M."/>
            <person name="Rupper R.R."/>
            <person name="Sharp A.R."/>
            <person name="Dally N."/>
            <person name="Boughton B.A."/>
            <person name="Woo Y.H."/>
            <person name="Gao G."/>
            <person name="Schijlen E.G.W.M."/>
            <person name="Guo X."/>
            <person name="Momin A.A."/>
            <person name="Negrao S."/>
            <person name="Al-Babili S."/>
            <person name="Gehring C."/>
            <person name="Roessner U."/>
            <person name="Jung C."/>
            <person name="Murphy K."/>
            <person name="Arold S.T."/>
            <person name="Gojobori T."/>
            <person name="van der Linden C.G."/>
            <person name="van Loo E.N."/>
            <person name="Jellen E.N."/>
            <person name="Maughan P.J."/>
            <person name="Tester M."/>
        </authorList>
    </citation>
    <scope>NUCLEOTIDE SEQUENCE [LARGE SCALE GENOMIC DNA]</scope>
    <source>
        <strain evidence="4">cv. PI 614886</strain>
    </source>
</reference>
<evidence type="ECO:0000313" key="5">
    <source>
        <dbReference type="Proteomes" id="UP000596660"/>
    </source>
</evidence>
<feature type="domain" description="RNase H type-1" evidence="3">
    <location>
        <begin position="171"/>
        <end position="239"/>
    </location>
</feature>
<sequence>MVETPSQDPTMAEIAEQLQETREELRAACEQNLKLQCESQSHQASLEKLNKKLEFVKSNKKRRFKTSDIPQFFLISSDESEGEEDDPKKNDKEFDENPDPMGKKQNPAPGRPDELQLDEVVLDESKLDQIVKIGAALPADQKEAIIKCLKKNSDCFAWSRRSAEVATRGHDGMNLAKDVGAPKLQVFCDSLLVASQMNGEFAAKDSKMILYLDFAKSLATKFTTFSINQKPRDRNTQEDALPNLGSALRKSKFSSIPLIHLLAPTINTDNQTSKPINPNSAKLEPYSSKVSEPAPFKPVKDEPIEPNIVAPVANQTSWIQPIFNYLEHDTLPENKDVARALKFKASKTTPRTATGQTPFSLVYGCEAVLPAEVTTPTARYGLLTPERNNEKLSHDVDTIEERRDLAYIRMTTYQQMVARSFNKNVKARIFKVGDWVLRKVFQNTREINAGKLGAYLGRSIPD</sequence>